<keyword evidence="2" id="KW-1185">Reference proteome</keyword>
<protein>
    <submittedName>
        <fullName evidence="1">Uncharacterized protein</fullName>
    </submittedName>
</protein>
<name>A0AAV4AP35_9GAST</name>
<dbReference type="Proteomes" id="UP000735302">
    <property type="component" value="Unassembled WGS sequence"/>
</dbReference>
<evidence type="ECO:0000313" key="2">
    <source>
        <dbReference type="Proteomes" id="UP000735302"/>
    </source>
</evidence>
<reference evidence="1 2" key="1">
    <citation type="journal article" date="2021" name="Elife">
        <title>Chloroplast acquisition without the gene transfer in kleptoplastic sea slugs, Plakobranchus ocellatus.</title>
        <authorList>
            <person name="Maeda T."/>
            <person name="Takahashi S."/>
            <person name="Yoshida T."/>
            <person name="Shimamura S."/>
            <person name="Takaki Y."/>
            <person name="Nagai Y."/>
            <person name="Toyoda A."/>
            <person name="Suzuki Y."/>
            <person name="Arimoto A."/>
            <person name="Ishii H."/>
            <person name="Satoh N."/>
            <person name="Nishiyama T."/>
            <person name="Hasebe M."/>
            <person name="Maruyama T."/>
            <person name="Minagawa J."/>
            <person name="Obokata J."/>
            <person name="Shigenobu S."/>
        </authorList>
    </citation>
    <scope>NUCLEOTIDE SEQUENCE [LARGE SCALE GENOMIC DNA]</scope>
</reference>
<gene>
    <name evidence="1" type="ORF">PoB_003653500</name>
</gene>
<dbReference type="AlphaFoldDB" id="A0AAV4AP35"/>
<organism evidence="1 2">
    <name type="scientific">Plakobranchus ocellatus</name>
    <dbReference type="NCBI Taxonomy" id="259542"/>
    <lineage>
        <taxon>Eukaryota</taxon>
        <taxon>Metazoa</taxon>
        <taxon>Spiralia</taxon>
        <taxon>Lophotrochozoa</taxon>
        <taxon>Mollusca</taxon>
        <taxon>Gastropoda</taxon>
        <taxon>Heterobranchia</taxon>
        <taxon>Euthyneura</taxon>
        <taxon>Panpulmonata</taxon>
        <taxon>Sacoglossa</taxon>
        <taxon>Placobranchoidea</taxon>
        <taxon>Plakobranchidae</taxon>
        <taxon>Plakobranchus</taxon>
    </lineage>
</organism>
<evidence type="ECO:0000313" key="1">
    <source>
        <dbReference type="EMBL" id="GFO10030.1"/>
    </source>
</evidence>
<sequence length="124" mass="13992">MMVFRGSAEILGFGSEEEFSRFPRFRWLPRLQLNKRAMIRGVLRNENSTTCDLPLHLHTLVTSQIAKPIILSSRDLSSYLIYDPAGSNQRQETAMFTCATLELGDPARTWGTWPQSSRGTVTGT</sequence>
<dbReference type="EMBL" id="BLXT01004140">
    <property type="protein sequence ID" value="GFO10030.1"/>
    <property type="molecule type" value="Genomic_DNA"/>
</dbReference>
<accession>A0AAV4AP35</accession>
<proteinExistence type="predicted"/>
<comment type="caution">
    <text evidence="1">The sequence shown here is derived from an EMBL/GenBank/DDBJ whole genome shotgun (WGS) entry which is preliminary data.</text>
</comment>